<protein>
    <recommendedName>
        <fullName evidence="3">Peptidase S9</fullName>
    </recommendedName>
</protein>
<accession>A0ABR8Z271</accession>
<evidence type="ECO:0000313" key="2">
    <source>
        <dbReference type="Proteomes" id="UP000661894"/>
    </source>
</evidence>
<keyword evidence="2" id="KW-1185">Reference proteome</keyword>
<sequence>MLTGVWYALPDVVASRRARGWLKVAVIVGGAAWAARAARVADGGTPDAAEGGGKAPAAEAVPTALVARMATAPVIDAQALGLGDTPPNRARPVRAVAGVALAALGVGASVAGERAIHRWGERLTARGVRYAHTRIGLVAGGVTGLSTWALARD</sequence>
<gene>
    <name evidence="1" type="ORF">H9624_08770</name>
</gene>
<comment type="caution">
    <text evidence="1">The sequence shown here is derived from an EMBL/GenBank/DDBJ whole genome shotgun (WGS) entry which is preliminary data.</text>
</comment>
<dbReference type="EMBL" id="JACSPO010000003">
    <property type="protein sequence ID" value="MBD8062418.1"/>
    <property type="molecule type" value="Genomic_DNA"/>
</dbReference>
<organism evidence="1 2">
    <name type="scientific">Oceanitalea stevensii</name>
    <dbReference type="NCBI Taxonomy" id="2763072"/>
    <lineage>
        <taxon>Bacteria</taxon>
        <taxon>Bacillati</taxon>
        <taxon>Actinomycetota</taxon>
        <taxon>Actinomycetes</taxon>
        <taxon>Micrococcales</taxon>
        <taxon>Bogoriellaceae</taxon>
        <taxon>Georgenia</taxon>
    </lineage>
</organism>
<proteinExistence type="predicted"/>
<reference evidence="1 2" key="1">
    <citation type="submission" date="2020-08" db="EMBL/GenBank/DDBJ databases">
        <title>A Genomic Blueprint of the Chicken Gut Microbiome.</title>
        <authorList>
            <person name="Gilroy R."/>
            <person name="Ravi A."/>
            <person name="Getino M."/>
            <person name="Pursley I."/>
            <person name="Horton D.L."/>
            <person name="Alikhan N.-F."/>
            <person name="Baker D."/>
            <person name="Gharbi K."/>
            <person name="Hall N."/>
            <person name="Watson M."/>
            <person name="Adriaenssens E.M."/>
            <person name="Foster-Nyarko E."/>
            <person name="Jarju S."/>
            <person name="Secka A."/>
            <person name="Antonio M."/>
            <person name="Oren A."/>
            <person name="Chaudhuri R."/>
            <person name="La Ragione R.M."/>
            <person name="Hildebrand F."/>
            <person name="Pallen M.J."/>
        </authorList>
    </citation>
    <scope>NUCLEOTIDE SEQUENCE [LARGE SCALE GENOMIC DNA]</scope>
    <source>
        <strain evidence="1 2">Sa1BUA1</strain>
    </source>
</reference>
<dbReference type="Proteomes" id="UP000661894">
    <property type="component" value="Unassembled WGS sequence"/>
</dbReference>
<name>A0ABR8Z271_9MICO</name>
<evidence type="ECO:0008006" key="3">
    <source>
        <dbReference type="Google" id="ProtNLM"/>
    </source>
</evidence>
<evidence type="ECO:0000313" key="1">
    <source>
        <dbReference type="EMBL" id="MBD8062418.1"/>
    </source>
</evidence>